<dbReference type="Proteomes" id="UP001172684">
    <property type="component" value="Unassembled WGS sequence"/>
</dbReference>
<keyword evidence="2" id="KW-1185">Reference proteome</keyword>
<gene>
    <name evidence="1" type="ORF">H2201_007237</name>
</gene>
<evidence type="ECO:0008006" key="3">
    <source>
        <dbReference type="Google" id="ProtNLM"/>
    </source>
</evidence>
<protein>
    <recommendedName>
        <fullName evidence="3">BAG domain-containing protein</fullName>
    </recommendedName>
</protein>
<proteinExistence type="predicted"/>
<comment type="caution">
    <text evidence="1">The sequence shown here is derived from an EMBL/GenBank/DDBJ whole genome shotgun (WGS) entry which is preliminary data.</text>
</comment>
<evidence type="ECO:0000313" key="1">
    <source>
        <dbReference type="EMBL" id="KAJ9659646.1"/>
    </source>
</evidence>
<evidence type="ECO:0000313" key="2">
    <source>
        <dbReference type="Proteomes" id="UP001172684"/>
    </source>
</evidence>
<sequence length="177" mass="19890">MAKPETYLPHQDPGLEKYIELSTQQEALRRRISLRVSSTSPVAAISETHTPESYSPFSASPPPGLASTYPVPATLTLAIPTEPGLAHRSSTMQTAADKAEEDRLYEVNHQIKTTLTELLNSPTVKADSKFRAWIQNRLMDAEVELRKQKRRRSSIDREFVERVAECLERSAAISPRF</sequence>
<reference evidence="1" key="1">
    <citation type="submission" date="2022-10" db="EMBL/GenBank/DDBJ databases">
        <title>Culturing micro-colonial fungi from biological soil crusts in the Mojave desert and describing Neophaeococcomyces mojavensis, and introducing the new genera and species Taxawa tesnikishii.</title>
        <authorList>
            <person name="Kurbessoian T."/>
            <person name="Stajich J.E."/>
        </authorList>
    </citation>
    <scope>NUCLEOTIDE SEQUENCE</scope>
    <source>
        <strain evidence="1">TK_1</strain>
    </source>
</reference>
<dbReference type="EMBL" id="JAPDRL010000073">
    <property type="protein sequence ID" value="KAJ9659646.1"/>
    <property type="molecule type" value="Genomic_DNA"/>
</dbReference>
<name>A0ABQ9NJZ2_9PEZI</name>
<accession>A0ABQ9NJZ2</accession>
<organism evidence="1 2">
    <name type="scientific">Coniosporium apollinis</name>
    <dbReference type="NCBI Taxonomy" id="61459"/>
    <lineage>
        <taxon>Eukaryota</taxon>
        <taxon>Fungi</taxon>
        <taxon>Dikarya</taxon>
        <taxon>Ascomycota</taxon>
        <taxon>Pezizomycotina</taxon>
        <taxon>Dothideomycetes</taxon>
        <taxon>Dothideomycetes incertae sedis</taxon>
        <taxon>Coniosporium</taxon>
    </lineage>
</organism>